<comment type="similarity">
    <text evidence="3">Belongs to the radical SAM superfamily. NifB family.</text>
</comment>
<keyword evidence="8" id="KW-0411">Iron-sulfur</keyword>
<dbReference type="PANTHER" id="PTHR43787">
    <property type="entry name" value="FEMO COFACTOR BIOSYNTHESIS PROTEIN NIFB-RELATED"/>
    <property type="match status" value="1"/>
</dbReference>
<feature type="domain" description="Radical SAM core" evidence="11">
    <location>
        <begin position="34"/>
        <end position="257"/>
    </location>
</feature>
<evidence type="ECO:0000313" key="12">
    <source>
        <dbReference type="EMBL" id="AFH42652.1"/>
    </source>
</evidence>
<dbReference type="CDD" id="cd01335">
    <property type="entry name" value="Radical_SAM"/>
    <property type="match status" value="1"/>
</dbReference>
<keyword evidence="10" id="KW-0456">Lyase</keyword>
<reference evidence="13" key="1">
    <citation type="submission" date="2012-03" db="EMBL/GenBank/DDBJ databases">
        <title>Fervidicoccus fontis complete genome analysis confirms its distinct phylogenetic position and predicts its environmental function.</title>
        <authorList>
            <person name="Lebedinsky A.V."/>
            <person name="Mardanov A.V."/>
            <person name="Gumerov V.M."/>
            <person name="Beletsky A.V."/>
            <person name="Kublanov I.V."/>
            <person name="Perevalova A.A."/>
            <person name="Bonch-Osmolovskaya E.A."/>
            <person name="Ravin N.V."/>
            <person name="Skryabin K.G."/>
        </authorList>
    </citation>
    <scope>NUCLEOTIDE SEQUENCE [LARGE SCALE GENOMIC DNA]</scope>
    <source>
        <strain evidence="13">DSM 19380 / VKM B-2539 / Kam940</strain>
    </source>
</reference>
<dbReference type="InterPro" id="IPR007197">
    <property type="entry name" value="rSAM"/>
</dbReference>
<evidence type="ECO:0000313" key="13">
    <source>
        <dbReference type="Proteomes" id="UP000007391"/>
    </source>
</evidence>
<evidence type="ECO:0000259" key="11">
    <source>
        <dbReference type="PROSITE" id="PS51918"/>
    </source>
</evidence>
<dbReference type="GO" id="GO:0051539">
    <property type="term" value="F:4 iron, 4 sulfur cluster binding"/>
    <property type="evidence" value="ECO:0007669"/>
    <property type="project" value="UniProtKB-KW"/>
</dbReference>
<dbReference type="OrthoDB" id="5620at2157"/>
<dbReference type="HOGENOM" id="CLU_1080107_0_0_2"/>
<dbReference type="Pfam" id="PF04055">
    <property type="entry name" value="Radical_SAM"/>
    <property type="match status" value="1"/>
</dbReference>
<keyword evidence="9" id="KW-0535">Nitrogen fixation</keyword>
<evidence type="ECO:0000256" key="9">
    <source>
        <dbReference type="ARBA" id="ARBA00023231"/>
    </source>
</evidence>
<evidence type="ECO:0000256" key="3">
    <source>
        <dbReference type="ARBA" id="ARBA00006804"/>
    </source>
</evidence>
<protein>
    <submittedName>
        <fullName evidence="12">Radical SAM domain protein</fullName>
    </submittedName>
</protein>
<dbReference type="KEGG" id="ffo:FFONT_0663"/>
<evidence type="ECO:0000256" key="10">
    <source>
        <dbReference type="ARBA" id="ARBA00023239"/>
    </source>
</evidence>
<dbReference type="Proteomes" id="UP000007391">
    <property type="component" value="Chromosome"/>
</dbReference>
<proteinExistence type="inferred from homology"/>
<dbReference type="GO" id="GO:0046872">
    <property type="term" value="F:metal ion binding"/>
    <property type="evidence" value="ECO:0007669"/>
    <property type="project" value="UniProtKB-KW"/>
</dbReference>
<dbReference type="eggNOG" id="arCOG05120">
    <property type="taxonomic scope" value="Archaea"/>
</dbReference>
<evidence type="ECO:0000256" key="7">
    <source>
        <dbReference type="ARBA" id="ARBA00023004"/>
    </source>
</evidence>
<dbReference type="SFLD" id="SFLDS00029">
    <property type="entry name" value="Radical_SAM"/>
    <property type="match status" value="1"/>
</dbReference>
<dbReference type="PROSITE" id="PS51918">
    <property type="entry name" value="RADICAL_SAM"/>
    <property type="match status" value="1"/>
</dbReference>
<dbReference type="Gene3D" id="3.20.20.70">
    <property type="entry name" value="Aldolase class I"/>
    <property type="match status" value="1"/>
</dbReference>
<evidence type="ECO:0000256" key="5">
    <source>
        <dbReference type="ARBA" id="ARBA00022691"/>
    </source>
</evidence>
<gene>
    <name evidence="12" type="ordered locus">FFONT_0663</name>
</gene>
<keyword evidence="4" id="KW-0004">4Fe-4S</keyword>
<dbReference type="InterPro" id="IPR058240">
    <property type="entry name" value="rSAM_sf"/>
</dbReference>
<evidence type="ECO:0000256" key="6">
    <source>
        <dbReference type="ARBA" id="ARBA00022723"/>
    </source>
</evidence>
<evidence type="ECO:0000256" key="1">
    <source>
        <dbReference type="ARBA" id="ARBA00001966"/>
    </source>
</evidence>
<organism evidence="12 13">
    <name type="scientific">Fervidicoccus fontis (strain DSM 19380 / JCM 18336 / VKM B-2539 / Kam940)</name>
    <dbReference type="NCBI Taxonomy" id="1163730"/>
    <lineage>
        <taxon>Archaea</taxon>
        <taxon>Thermoproteota</taxon>
        <taxon>Thermoprotei</taxon>
        <taxon>Fervidicoccales</taxon>
        <taxon>Fervidicoccaceae</taxon>
        <taxon>Fervidicoccus</taxon>
    </lineage>
</organism>
<dbReference type="PANTHER" id="PTHR43787:SF13">
    <property type="entry name" value="FEMO COFACTOR BIOSYNTHESIS PROTEIN NIFB"/>
    <property type="match status" value="1"/>
</dbReference>
<comment type="cofactor">
    <cofactor evidence="1">
        <name>[4Fe-4S] cluster</name>
        <dbReference type="ChEBI" id="CHEBI:49883"/>
    </cofactor>
</comment>
<keyword evidence="6" id="KW-0479">Metal-binding</keyword>
<name>I0A0Z5_FERFK</name>
<sequence length="257" mass="29516">METGYDPIALGKIIEEVVTRREGGSLYRKYYRFRGGRWYGGIATADAVGCNLKCKFCWSWRQRDSPRSYGEFYSPEAVAERLSLIAEEKGYSYVRISGGEPTLGFEHLLGVLRTFRDRDKTFILETNGIYLGYSRELAQELSPFVNLHVRVSIKGCNSEEFFEITGARQEFFELQIRALENLLDAGVEAHPAVMMSFSGEESCRELKERLGSIDPSLEESFEEEYVFLYPHVVELMNRHGIWPKKAFSPDGIPREFI</sequence>
<evidence type="ECO:0000256" key="8">
    <source>
        <dbReference type="ARBA" id="ARBA00023014"/>
    </source>
</evidence>
<keyword evidence="5" id="KW-0949">S-adenosyl-L-methionine</keyword>
<comment type="pathway">
    <text evidence="2">Cofactor biosynthesis; Fe-Mo cofactor biosynthesis.</text>
</comment>
<dbReference type="AlphaFoldDB" id="I0A0Z5"/>
<evidence type="ECO:0000256" key="2">
    <source>
        <dbReference type="ARBA" id="ARBA00005155"/>
    </source>
</evidence>
<dbReference type="GO" id="GO:0016829">
    <property type="term" value="F:lyase activity"/>
    <property type="evidence" value="ECO:0007669"/>
    <property type="project" value="UniProtKB-KW"/>
</dbReference>
<dbReference type="STRING" id="1163730.FFONT_0663"/>
<dbReference type="EMBL" id="CP003423">
    <property type="protein sequence ID" value="AFH42652.1"/>
    <property type="molecule type" value="Genomic_DNA"/>
</dbReference>
<keyword evidence="7" id="KW-0408">Iron</keyword>
<accession>I0A0Z5</accession>
<dbReference type="InterPro" id="IPR013785">
    <property type="entry name" value="Aldolase_TIM"/>
</dbReference>
<keyword evidence="13" id="KW-1185">Reference proteome</keyword>
<dbReference type="SUPFAM" id="SSF102114">
    <property type="entry name" value="Radical SAM enzymes"/>
    <property type="match status" value="1"/>
</dbReference>
<evidence type="ECO:0000256" key="4">
    <source>
        <dbReference type="ARBA" id="ARBA00022485"/>
    </source>
</evidence>
<dbReference type="InParanoid" id="I0A0Z5"/>
<dbReference type="SFLD" id="SFLDG01067">
    <property type="entry name" value="SPASM/twitch_domain_containing"/>
    <property type="match status" value="1"/>
</dbReference>
<reference evidence="12 13" key="2">
    <citation type="journal article" date="2014" name="Extremophiles">
        <title>Analysis of the complete genome of Fervidococcus fontis confirms the distinct phylogenetic position of the order Fervidicoccales and suggests its environmental function.</title>
        <authorList>
            <person name="Lebedinsky A.V."/>
            <person name="Mardanov A.V."/>
            <person name="Kublanov I.V."/>
            <person name="Gumerov V.M."/>
            <person name="Beletsky A.V."/>
            <person name="Perevalova A.A."/>
            <person name="Bidzhieva S.Kh."/>
            <person name="Bonch-Osmolovskaya E.A."/>
            <person name="Skryabin K.G."/>
            <person name="Ravin N.V."/>
        </authorList>
    </citation>
    <scope>NUCLEOTIDE SEQUENCE [LARGE SCALE GENOMIC DNA]</scope>
    <source>
        <strain evidence="13">DSM 19380 / VKM B-2539 / Kam940</strain>
    </source>
</reference>